<keyword evidence="4" id="KW-1185">Reference proteome</keyword>
<dbReference type="PROSITE" id="PS50887">
    <property type="entry name" value="GGDEF"/>
    <property type="match status" value="1"/>
</dbReference>
<dbReference type="GO" id="GO:0071111">
    <property type="term" value="F:cyclic-guanylate-specific phosphodiesterase activity"/>
    <property type="evidence" value="ECO:0007669"/>
    <property type="project" value="InterPro"/>
</dbReference>
<accession>F8C4R9</accession>
<proteinExistence type="predicted"/>
<evidence type="ECO:0000313" key="4">
    <source>
        <dbReference type="Proteomes" id="UP000006583"/>
    </source>
</evidence>
<dbReference type="InterPro" id="IPR043128">
    <property type="entry name" value="Rev_trsase/Diguanyl_cyclase"/>
</dbReference>
<name>F8C4R9_THEGP</name>
<dbReference type="Gene3D" id="3.20.20.450">
    <property type="entry name" value="EAL domain"/>
    <property type="match status" value="1"/>
</dbReference>
<dbReference type="eggNOG" id="COG5001">
    <property type="taxonomic scope" value="Bacteria"/>
</dbReference>
<dbReference type="SUPFAM" id="SSF141868">
    <property type="entry name" value="EAL domain-like"/>
    <property type="match status" value="1"/>
</dbReference>
<evidence type="ECO:0000313" key="3">
    <source>
        <dbReference type="EMBL" id="AEH23174.1"/>
    </source>
</evidence>
<evidence type="ECO:0000259" key="2">
    <source>
        <dbReference type="PROSITE" id="PS50887"/>
    </source>
</evidence>
<gene>
    <name evidence="3" type="ordered locus">TOPB45_1083</name>
</gene>
<feature type="domain" description="GGDEF" evidence="2">
    <location>
        <begin position="27"/>
        <end position="155"/>
    </location>
</feature>
<dbReference type="STRING" id="795359.TOPB45_1083"/>
<protein>
    <submittedName>
        <fullName evidence="3">Diguanylate cyclase/phosphodiesterase</fullName>
    </submittedName>
</protein>
<dbReference type="RefSeq" id="WP_013909872.1">
    <property type="nucleotide sequence ID" value="NC_015682.1"/>
</dbReference>
<feature type="domain" description="EAL" evidence="1">
    <location>
        <begin position="176"/>
        <end position="325"/>
    </location>
</feature>
<dbReference type="InterPro" id="IPR001633">
    <property type="entry name" value="EAL_dom"/>
</dbReference>
<reference evidence="3 4" key="1">
    <citation type="journal article" date="2013" name="Genome Announc.">
        <title>Complete genome sequence of the hyperthermophilic sulfate-reducing bacterium Thermodesulfobacterium geofontis OPF15T.</title>
        <authorList>
            <person name="Elkins J.G."/>
            <person name="Hamilton-Brehm S.D."/>
            <person name="Lucas S."/>
            <person name="Han J."/>
            <person name="Lapidus A."/>
            <person name="Cheng J.F."/>
            <person name="Goodwin L.A."/>
            <person name="Pitluck S."/>
            <person name="Peters L."/>
            <person name="Mikhailova N."/>
            <person name="Davenport K.W."/>
            <person name="Detter J.C."/>
            <person name="Han C.S."/>
            <person name="Tapia R."/>
            <person name="Land M.L."/>
            <person name="Hauser L."/>
            <person name="Kyrpides N.C."/>
            <person name="Ivanova N.N."/>
            <person name="Pagani I."/>
            <person name="Bruce D."/>
            <person name="Woyke T."/>
            <person name="Cottingham R.W."/>
        </authorList>
    </citation>
    <scope>NUCLEOTIDE SEQUENCE [LARGE SCALE GENOMIC DNA]</scope>
    <source>
        <strain evidence="3 4">OPF15</strain>
    </source>
</reference>
<dbReference type="InterPro" id="IPR050706">
    <property type="entry name" value="Cyclic-di-GMP_PDE-like"/>
</dbReference>
<dbReference type="Pfam" id="PF00990">
    <property type="entry name" value="GGDEF"/>
    <property type="match status" value="1"/>
</dbReference>
<dbReference type="PROSITE" id="PS50883">
    <property type="entry name" value="EAL"/>
    <property type="match status" value="1"/>
</dbReference>
<dbReference type="OrthoDB" id="9816034at2"/>
<dbReference type="NCBIfam" id="TIGR00254">
    <property type="entry name" value="GGDEF"/>
    <property type="match status" value="1"/>
</dbReference>
<dbReference type="InterPro" id="IPR035919">
    <property type="entry name" value="EAL_sf"/>
</dbReference>
<dbReference type="Proteomes" id="UP000006583">
    <property type="component" value="Chromosome"/>
</dbReference>
<dbReference type="PANTHER" id="PTHR33121">
    <property type="entry name" value="CYCLIC DI-GMP PHOSPHODIESTERASE PDEF"/>
    <property type="match status" value="1"/>
</dbReference>
<evidence type="ECO:0000259" key="1">
    <source>
        <dbReference type="PROSITE" id="PS50883"/>
    </source>
</evidence>
<dbReference type="KEGG" id="top:TOPB45_1083"/>
<organism evidence="3 4">
    <name type="scientific">Thermodesulfobacterium geofontis (strain OPF15)</name>
    <dbReference type="NCBI Taxonomy" id="795359"/>
    <lineage>
        <taxon>Bacteria</taxon>
        <taxon>Pseudomonadati</taxon>
        <taxon>Thermodesulfobacteriota</taxon>
        <taxon>Thermodesulfobacteria</taxon>
        <taxon>Thermodesulfobacteriales</taxon>
        <taxon>Thermodesulfobacteriaceae</taxon>
        <taxon>Thermodesulfobacterium</taxon>
    </lineage>
</organism>
<dbReference type="EMBL" id="CP002829">
    <property type="protein sequence ID" value="AEH23174.1"/>
    <property type="molecule type" value="Genomic_DNA"/>
</dbReference>
<dbReference type="PANTHER" id="PTHR33121:SF71">
    <property type="entry name" value="OXYGEN SENSOR PROTEIN DOSP"/>
    <property type="match status" value="1"/>
</dbReference>
<dbReference type="SMART" id="SM00267">
    <property type="entry name" value="GGDEF"/>
    <property type="match status" value="1"/>
</dbReference>
<dbReference type="Pfam" id="PF00563">
    <property type="entry name" value="EAL"/>
    <property type="match status" value="1"/>
</dbReference>
<dbReference type="PATRIC" id="fig|795359.3.peg.1095"/>
<dbReference type="InterPro" id="IPR000160">
    <property type="entry name" value="GGDEF_dom"/>
</dbReference>
<dbReference type="InterPro" id="IPR029787">
    <property type="entry name" value="Nucleotide_cyclase"/>
</dbReference>
<sequence>MNKNLYPEVLIIEKILFEVSERIKTAKVGIFIRMDVFEMGYINIKYGFEKGKRLIEEIERFLRQNLRKEDLIGRIGPDEFLIFIEVKRKEDVFSVLKRIENFSSFKFEDISVFLTSGVSIYPFDGVNPLELFEKAGFALKEAKKSSPNAIVLYDKKFEDKILETLKIQTIIKEAIDINLFKFYYQPIFSSKFFRFYYQPIFSSKDLKPCSAEALARIASDNLYTASEFIHLLEVHPFIYEFEENLIKTSTFKSKNWDIPIHINVSEKTFIEGKIVENLKKYIKAGCKITVEIVERVIIKDFKRAVKTLERVLYHNSITIYHSGRS</sequence>
<dbReference type="Gene3D" id="3.30.70.270">
    <property type="match status" value="1"/>
</dbReference>
<dbReference type="HOGENOM" id="CLU_855084_0_0_0"/>
<dbReference type="SUPFAM" id="SSF55073">
    <property type="entry name" value="Nucleotide cyclase"/>
    <property type="match status" value="1"/>
</dbReference>
<dbReference type="AlphaFoldDB" id="F8C4R9"/>
<dbReference type="CDD" id="cd01949">
    <property type="entry name" value="GGDEF"/>
    <property type="match status" value="1"/>
</dbReference>